<feature type="region of interest" description="Disordered" evidence="3">
    <location>
        <begin position="1"/>
        <end position="22"/>
    </location>
</feature>
<dbReference type="OrthoDB" id="647890at2759"/>
<dbReference type="GO" id="GO:0009451">
    <property type="term" value="P:RNA modification"/>
    <property type="evidence" value="ECO:0007669"/>
    <property type="project" value="InterPro"/>
</dbReference>
<dbReference type="InterPro" id="IPR046960">
    <property type="entry name" value="PPR_At4g14850-like_plant"/>
</dbReference>
<feature type="compositionally biased region" description="Pro residues" evidence="3">
    <location>
        <begin position="1"/>
        <end position="13"/>
    </location>
</feature>
<dbReference type="InterPro" id="IPR002885">
    <property type="entry name" value="PPR_rpt"/>
</dbReference>
<dbReference type="RefSeq" id="XP_010919414.1">
    <property type="nucleotide sequence ID" value="XM_010921112.3"/>
</dbReference>
<proteinExistence type="predicted"/>
<feature type="repeat" description="PPR" evidence="2">
    <location>
        <begin position="444"/>
        <end position="478"/>
    </location>
</feature>
<dbReference type="KEGG" id="egu:105043535"/>
<accession>A0A6I9R8T6</accession>
<dbReference type="InParanoid" id="A0A6I9R8T6"/>
<feature type="repeat" description="PPR" evidence="2">
    <location>
        <begin position="198"/>
        <end position="232"/>
    </location>
</feature>
<dbReference type="PANTHER" id="PTHR24015:SF388">
    <property type="entry name" value="OS02G0680500 PROTEIN"/>
    <property type="match status" value="1"/>
</dbReference>
<dbReference type="GO" id="GO:0003723">
    <property type="term" value="F:RNA binding"/>
    <property type="evidence" value="ECO:0007669"/>
    <property type="project" value="InterPro"/>
</dbReference>
<organism evidence="4 5">
    <name type="scientific">Elaeis guineensis var. tenera</name>
    <name type="common">Oil palm</name>
    <dbReference type="NCBI Taxonomy" id="51953"/>
    <lineage>
        <taxon>Eukaryota</taxon>
        <taxon>Viridiplantae</taxon>
        <taxon>Streptophyta</taxon>
        <taxon>Embryophyta</taxon>
        <taxon>Tracheophyta</taxon>
        <taxon>Spermatophyta</taxon>
        <taxon>Magnoliopsida</taxon>
        <taxon>Liliopsida</taxon>
        <taxon>Arecaceae</taxon>
        <taxon>Arecoideae</taxon>
        <taxon>Cocoseae</taxon>
        <taxon>Elaeidinae</taxon>
        <taxon>Elaeis</taxon>
    </lineage>
</organism>
<dbReference type="InterPro" id="IPR046848">
    <property type="entry name" value="E_motif"/>
</dbReference>
<dbReference type="PROSITE" id="PS51375">
    <property type="entry name" value="PPR"/>
    <property type="match status" value="4"/>
</dbReference>
<protein>
    <submittedName>
        <fullName evidence="5">Pentatricopeptide repeat-containing protein At3g01580</fullName>
    </submittedName>
</protein>
<dbReference type="Proteomes" id="UP000504607">
    <property type="component" value="Chromosome 4"/>
</dbReference>
<dbReference type="FunFam" id="1.25.40.10:FF:000090">
    <property type="entry name" value="Pentatricopeptide repeat-containing protein, chloroplastic"/>
    <property type="match status" value="1"/>
</dbReference>
<feature type="repeat" description="PPR" evidence="2">
    <location>
        <begin position="64"/>
        <end position="98"/>
    </location>
</feature>
<dbReference type="Gene3D" id="1.25.40.10">
    <property type="entry name" value="Tetratricopeptide repeat domain"/>
    <property type="match status" value="5"/>
</dbReference>
<dbReference type="NCBIfam" id="TIGR00756">
    <property type="entry name" value="PPR"/>
    <property type="match status" value="6"/>
</dbReference>
<dbReference type="PANTHER" id="PTHR24015">
    <property type="entry name" value="OS07G0578800 PROTEIN-RELATED"/>
    <property type="match status" value="1"/>
</dbReference>
<evidence type="ECO:0000256" key="1">
    <source>
        <dbReference type="ARBA" id="ARBA00022737"/>
    </source>
</evidence>
<evidence type="ECO:0000256" key="2">
    <source>
        <dbReference type="PROSITE-ProRule" id="PRU00708"/>
    </source>
</evidence>
<keyword evidence="4" id="KW-1185">Reference proteome</keyword>
<evidence type="ECO:0000313" key="4">
    <source>
        <dbReference type="Proteomes" id="UP000504607"/>
    </source>
</evidence>
<dbReference type="FunCoup" id="A0A6I9R8T6">
    <property type="interactions" value="6"/>
</dbReference>
<feature type="repeat" description="PPR" evidence="2">
    <location>
        <begin position="371"/>
        <end position="401"/>
    </location>
</feature>
<dbReference type="Pfam" id="PF01535">
    <property type="entry name" value="PPR"/>
    <property type="match status" value="6"/>
</dbReference>
<evidence type="ECO:0000313" key="5">
    <source>
        <dbReference type="RefSeq" id="XP_010919414.1"/>
    </source>
</evidence>
<evidence type="ECO:0000256" key="3">
    <source>
        <dbReference type="SAM" id="MobiDB-lite"/>
    </source>
</evidence>
<sequence length="696" mass="76444">MPPISLQPPPSPSHPHSRPLSPPSNLFLDSAAAVRLLNSSAAQRDLRLTTCLHAGLLKSGLHSNVFVANSLLDVYSKCGRLDSATELFDRMPQRDVVSWTSLISGRCHDGAAHAAVCVFLNMLSEEAAPLPNEFTVAAVLGACALLKDEKLGRMMHGFLISNGFLGDNFVLNSLIDTYSKLGSIASAEKLINGLSCRDVVSWTTVISGCVLHGMFEKALVLFSTMLEDGIRPNEVTMLSIIQACSLMRDSGLFGWVHALVTKLELDSNDLVVNSLVEMYAKNAFVAEGIKMFFGFYFPNGDVCSDPDVVATLVHGCSHSESLEHGKEIHAYLIKMNYFPCTIIENSLMGMYAKHEQVESAHLIFRRMENRDIVSWNTMISCFVKHGGIAEALQLLSEIHGTTAGALVPDHVTMLSSIQACSEIASLQQGQILHGYVIRSGFDHDVFICNALIDMYARSGRIDLSEQIFKEMDIRDLGSWNSMIAAYGIHGDGNSALKVFIELKNRGRHKPNGLTFVSLISACGHSGLTVEGYECFKSMHRDYGIEPSMEHYAAVVDLLGRSGKLDEALEFLKIMPIKPGPSVWGSLLGACGLYENVEIAERAAKELSILEPDGNVWRVALSNVYAVAGRWEDAARLRAEMKREGLRKEAGWSYVEVGGVESFRFIVGDTRHPQTERIYEVWHSIKEHMLDACAGAV</sequence>
<dbReference type="Pfam" id="PF20431">
    <property type="entry name" value="E_motif"/>
    <property type="match status" value="1"/>
</dbReference>
<dbReference type="GeneID" id="105043535"/>
<name>A0A6I9R8T6_ELAGV</name>
<reference evidence="5" key="1">
    <citation type="submission" date="2025-08" db="UniProtKB">
        <authorList>
            <consortium name="RefSeq"/>
        </authorList>
    </citation>
    <scope>IDENTIFICATION</scope>
</reference>
<keyword evidence="1" id="KW-0677">Repeat</keyword>
<dbReference type="Pfam" id="PF13041">
    <property type="entry name" value="PPR_2"/>
    <property type="match status" value="2"/>
</dbReference>
<gene>
    <name evidence="5" type="primary">LOC105043535</name>
</gene>
<dbReference type="FunFam" id="1.25.40.10:FF:002551">
    <property type="entry name" value="Pentatricopeptide (PPR) repeat-containing protein-like"/>
    <property type="match status" value="1"/>
</dbReference>
<dbReference type="InterPro" id="IPR011990">
    <property type="entry name" value="TPR-like_helical_dom_sf"/>
</dbReference>
<dbReference type="AlphaFoldDB" id="A0A6I9R8T6"/>